<feature type="compositionally biased region" description="Basic and acidic residues" evidence="1">
    <location>
        <begin position="1"/>
        <end position="10"/>
    </location>
</feature>
<feature type="compositionally biased region" description="Basic residues" evidence="1">
    <location>
        <begin position="316"/>
        <end position="328"/>
    </location>
</feature>
<dbReference type="InterPro" id="IPR012866">
    <property type="entry name" value="DUF1644"/>
</dbReference>
<dbReference type="Pfam" id="PF07800">
    <property type="entry name" value="DUF1644"/>
    <property type="match status" value="1"/>
</dbReference>
<feature type="region of interest" description="Disordered" evidence="1">
    <location>
        <begin position="1"/>
        <end position="28"/>
    </location>
</feature>
<dbReference type="EMBL" id="VEPZ02001532">
    <property type="protein sequence ID" value="KAE8669150.1"/>
    <property type="molecule type" value="Genomic_DNA"/>
</dbReference>
<gene>
    <name evidence="2" type="ORF">F3Y22_tig00112253pilonHSYRG00022</name>
</gene>
<feature type="region of interest" description="Disordered" evidence="1">
    <location>
        <begin position="118"/>
        <end position="141"/>
    </location>
</feature>
<evidence type="ECO:0000313" key="3">
    <source>
        <dbReference type="Proteomes" id="UP000436088"/>
    </source>
</evidence>
<name>A0A6A2XHB1_HIBSY</name>
<dbReference type="GO" id="GO:0016301">
    <property type="term" value="F:kinase activity"/>
    <property type="evidence" value="ECO:0007669"/>
    <property type="project" value="UniProtKB-KW"/>
</dbReference>
<sequence length="328" mass="37163">MPKERRDRSVSFDGYQRSPLPYSSSCSHRSSAKISSETEENLKEWEEARCPICMEHPHNAILLICSSHKKGCRPYMCDTSYRHSNCFDQFHKSFVHASTSPNPQQDGAQLVMTNLSPAATSESTVTDLPEERTEEGPSAPSISQLSKLVCPLCRGEIKDCIVVEQARRIMNAKPRSCASETCNFSGAYKDLRKHARLEHPTVWPSEADPERQQNWRRLERQRDLGDLVSSLQSSFGEDGADDNSTLPIDDGSWLAVFFLVRVFRPGSSWSGTSRTRTSIRRSTRHWGENYDAETGSTRDGDEDESSSDSDSFYWGRRGRRRTARNNQP</sequence>
<feature type="region of interest" description="Disordered" evidence="1">
    <location>
        <begin position="288"/>
        <end position="328"/>
    </location>
</feature>
<evidence type="ECO:0000256" key="1">
    <source>
        <dbReference type="SAM" id="MobiDB-lite"/>
    </source>
</evidence>
<accession>A0A6A2XHB1</accession>
<proteinExistence type="predicted"/>
<reference evidence="2" key="1">
    <citation type="submission" date="2019-09" db="EMBL/GenBank/DDBJ databases">
        <title>Draft genome information of white flower Hibiscus syriacus.</title>
        <authorList>
            <person name="Kim Y.-M."/>
        </authorList>
    </citation>
    <scope>NUCLEOTIDE SEQUENCE [LARGE SCALE GENOMIC DNA]</scope>
    <source>
        <strain evidence="2">YM2019G1</strain>
    </source>
</reference>
<dbReference type="Proteomes" id="UP000436088">
    <property type="component" value="Unassembled WGS sequence"/>
</dbReference>
<keyword evidence="3" id="KW-1185">Reference proteome</keyword>
<organism evidence="2 3">
    <name type="scientific">Hibiscus syriacus</name>
    <name type="common">Rose of Sharon</name>
    <dbReference type="NCBI Taxonomy" id="106335"/>
    <lineage>
        <taxon>Eukaryota</taxon>
        <taxon>Viridiplantae</taxon>
        <taxon>Streptophyta</taxon>
        <taxon>Embryophyta</taxon>
        <taxon>Tracheophyta</taxon>
        <taxon>Spermatophyta</taxon>
        <taxon>Magnoliopsida</taxon>
        <taxon>eudicotyledons</taxon>
        <taxon>Gunneridae</taxon>
        <taxon>Pentapetalae</taxon>
        <taxon>rosids</taxon>
        <taxon>malvids</taxon>
        <taxon>Malvales</taxon>
        <taxon>Malvaceae</taxon>
        <taxon>Malvoideae</taxon>
        <taxon>Hibiscus</taxon>
    </lineage>
</organism>
<dbReference type="PANTHER" id="PTHR31197:SF5">
    <property type="entry name" value="OS01G0612600 PROTEIN"/>
    <property type="match status" value="1"/>
</dbReference>
<keyword evidence="2" id="KW-0808">Transferase</keyword>
<evidence type="ECO:0000313" key="2">
    <source>
        <dbReference type="EMBL" id="KAE8669150.1"/>
    </source>
</evidence>
<comment type="caution">
    <text evidence="2">The sequence shown here is derived from an EMBL/GenBank/DDBJ whole genome shotgun (WGS) entry which is preliminary data.</text>
</comment>
<dbReference type="PANTHER" id="PTHR31197">
    <property type="entry name" value="OS01G0612600 PROTEIN"/>
    <property type="match status" value="1"/>
</dbReference>
<protein>
    <submittedName>
        <fullName evidence="2">Serine/threonine-protein kinase</fullName>
    </submittedName>
</protein>
<keyword evidence="2" id="KW-0418">Kinase</keyword>
<dbReference type="AlphaFoldDB" id="A0A6A2XHB1"/>